<dbReference type="InterPro" id="IPR006106">
    <property type="entry name" value="Allergen/soft/tryp_amyl_inhib"/>
</dbReference>
<dbReference type="Pfam" id="PF00234">
    <property type="entry name" value="Tryp_alpha_amyl"/>
    <property type="match status" value="1"/>
</dbReference>
<proteinExistence type="inferred from homology"/>
<dbReference type="PANTHER" id="PTHR34481:SF12">
    <property type="entry name" value="ALPHA-AMYLASE_TRYPSIN INHIBITOR CM2"/>
    <property type="match status" value="1"/>
</dbReference>
<dbReference type="GO" id="GO:0004867">
    <property type="term" value="F:serine-type endopeptidase inhibitor activity"/>
    <property type="evidence" value="ECO:0007669"/>
    <property type="project" value="InterPro"/>
</dbReference>
<dbReference type="InterPro" id="IPR036312">
    <property type="entry name" value="Bifun_inhib/LTP/seed_sf"/>
</dbReference>
<dbReference type="Gene3D" id="1.10.110.10">
    <property type="entry name" value="Plant lipid-transfer and hydrophobic proteins"/>
    <property type="match status" value="1"/>
</dbReference>
<comment type="caution">
    <text evidence="6">The sequence shown here is derived from an EMBL/GenBank/DDBJ whole genome shotgun (WGS) entry which is preliminary data.</text>
</comment>
<name>A0AAD8WEK4_LOLMU</name>
<dbReference type="Proteomes" id="UP001231189">
    <property type="component" value="Unassembled WGS sequence"/>
</dbReference>
<evidence type="ECO:0000259" key="5">
    <source>
        <dbReference type="SMART" id="SM00499"/>
    </source>
</evidence>
<dbReference type="InterPro" id="IPR006105">
    <property type="entry name" value="Allergen/tryp_amyl_inhib_CS"/>
</dbReference>
<dbReference type="GO" id="GO:0005576">
    <property type="term" value="C:extracellular region"/>
    <property type="evidence" value="ECO:0007669"/>
    <property type="project" value="UniProtKB-SubCell"/>
</dbReference>
<protein>
    <recommendedName>
        <fullName evidence="5">Bifunctional inhibitor/plant lipid transfer protein/seed storage helical domain-containing protein</fullName>
    </recommendedName>
</protein>
<keyword evidence="3" id="KW-0964">Secreted</keyword>
<feature type="domain" description="Bifunctional inhibitor/plant lipid transfer protein/seed storage helical" evidence="5">
    <location>
        <begin position="30"/>
        <end position="140"/>
    </location>
</feature>
<evidence type="ECO:0000313" key="7">
    <source>
        <dbReference type="Proteomes" id="UP001231189"/>
    </source>
</evidence>
<comment type="subcellular location">
    <subcellularLocation>
        <location evidence="1">Secreted</location>
    </subcellularLocation>
</comment>
<keyword evidence="7" id="KW-1185">Reference proteome</keyword>
<dbReference type="CDD" id="cd00261">
    <property type="entry name" value="AAI_SS"/>
    <property type="match status" value="1"/>
</dbReference>
<organism evidence="6 7">
    <name type="scientific">Lolium multiflorum</name>
    <name type="common">Italian ryegrass</name>
    <name type="synonym">Lolium perenne subsp. multiflorum</name>
    <dbReference type="NCBI Taxonomy" id="4521"/>
    <lineage>
        <taxon>Eukaryota</taxon>
        <taxon>Viridiplantae</taxon>
        <taxon>Streptophyta</taxon>
        <taxon>Embryophyta</taxon>
        <taxon>Tracheophyta</taxon>
        <taxon>Spermatophyta</taxon>
        <taxon>Magnoliopsida</taxon>
        <taxon>Liliopsida</taxon>
        <taxon>Poales</taxon>
        <taxon>Poaceae</taxon>
        <taxon>BOP clade</taxon>
        <taxon>Pooideae</taxon>
        <taxon>Poodae</taxon>
        <taxon>Poeae</taxon>
        <taxon>Poeae Chloroplast Group 2 (Poeae type)</taxon>
        <taxon>Loliodinae</taxon>
        <taxon>Loliinae</taxon>
        <taxon>Lolium</taxon>
    </lineage>
</organism>
<evidence type="ECO:0000256" key="4">
    <source>
        <dbReference type="SAM" id="SignalP"/>
    </source>
</evidence>
<comment type="similarity">
    <text evidence="2">Belongs to the protease inhibitor I6 (cereal trypsin/alpha-amylase inhibitor) family.</text>
</comment>
<dbReference type="PRINTS" id="PR00808">
    <property type="entry name" value="AMLASEINHBTR"/>
</dbReference>
<evidence type="ECO:0000256" key="2">
    <source>
        <dbReference type="ARBA" id="ARBA00007107"/>
    </source>
</evidence>
<evidence type="ECO:0000313" key="6">
    <source>
        <dbReference type="EMBL" id="KAK1653313.1"/>
    </source>
</evidence>
<dbReference type="AlphaFoldDB" id="A0AAD8WEK4"/>
<keyword evidence="4" id="KW-0732">Signal</keyword>
<feature type="signal peptide" evidence="4">
    <location>
        <begin position="1"/>
        <end position="25"/>
    </location>
</feature>
<gene>
    <name evidence="6" type="ORF">QYE76_071118</name>
</gene>
<dbReference type="EMBL" id="JAUUTY010000004">
    <property type="protein sequence ID" value="KAK1653313.1"/>
    <property type="molecule type" value="Genomic_DNA"/>
</dbReference>
<dbReference type="SUPFAM" id="SSF47699">
    <property type="entry name" value="Bifunctional inhibitor/lipid-transfer protein/seed storage 2S albumin"/>
    <property type="match status" value="1"/>
</dbReference>
<dbReference type="InterPro" id="IPR016140">
    <property type="entry name" value="Bifunc_inhib/LTP/seed_store"/>
</dbReference>
<feature type="chain" id="PRO_5041983454" description="Bifunctional inhibitor/plant lipid transfer protein/seed storage helical domain-containing protein" evidence="4">
    <location>
        <begin position="26"/>
        <end position="150"/>
    </location>
</feature>
<evidence type="ECO:0000256" key="1">
    <source>
        <dbReference type="ARBA" id="ARBA00004613"/>
    </source>
</evidence>
<reference evidence="6" key="1">
    <citation type="submission" date="2023-07" db="EMBL/GenBank/DDBJ databases">
        <title>A chromosome-level genome assembly of Lolium multiflorum.</title>
        <authorList>
            <person name="Chen Y."/>
            <person name="Copetti D."/>
            <person name="Kolliker R."/>
            <person name="Studer B."/>
        </authorList>
    </citation>
    <scope>NUCLEOTIDE SEQUENCE</scope>
    <source>
        <strain evidence="6">02402/16</strain>
        <tissue evidence="6">Leaf</tissue>
    </source>
</reference>
<dbReference type="SMART" id="SM00499">
    <property type="entry name" value="AAI"/>
    <property type="match status" value="1"/>
</dbReference>
<accession>A0AAD8WEK4</accession>
<dbReference type="PROSITE" id="PS00426">
    <property type="entry name" value="CEREAL_TRYP_AMYL_INH"/>
    <property type="match status" value="1"/>
</dbReference>
<evidence type="ECO:0000256" key="3">
    <source>
        <dbReference type="ARBA" id="ARBA00022525"/>
    </source>
</evidence>
<sequence>MAPKSNCSPLLLATLLVSVFAAAAATGDYCYAGFGLPVSPLEGCREYVAHQTCGAGILGAPPVPVDVETLRQQCCQEFSQIRQHCRCEALRYFMGGTLSHPHGSLLARPGCPTEPQRDFARMLPTPAQCNLVTEYSTPFCFEMDEPIARE</sequence>
<dbReference type="PANTHER" id="PTHR34481">
    <property type="entry name" value="TRYPSIN/FACTOR XIIA INHIBITOR-RELATED"/>
    <property type="match status" value="1"/>
</dbReference>